<dbReference type="Proteomes" id="UP001390339">
    <property type="component" value="Unassembled WGS sequence"/>
</dbReference>
<proteinExistence type="predicted"/>
<keyword evidence="2" id="KW-1185">Reference proteome</keyword>
<comment type="caution">
    <text evidence="1">The sequence shown here is derived from an EMBL/GenBank/DDBJ whole genome shotgun (WGS) entry which is preliminary data.</text>
</comment>
<evidence type="ECO:0000313" key="1">
    <source>
        <dbReference type="EMBL" id="KAK8860117.1"/>
    </source>
</evidence>
<name>A0ABR2IAU9_9PEZI</name>
<dbReference type="EMBL" id="JAPCWZ010000006">
    <property type="protein sequence ID" value="KAK8860117.1"/>
    <property type="molecule type" value="Genomic_DNA"/>
</dbReference>
<gene>
    <name evidence="1" type="ORF">PGQ11_010851</name>
</gene>
<sequence>MFDIWIKFSQRHLKTRTLIPSQWELVDAWAIERFHHFVDYFATRYATEALANQPCFRGDQMMFEGRRFLLPYNEINPFAGLLRDVV</sequence>
<protein>
    <submittedName>
        <fullName evidence="1">Uncharacterized protein</fullName>
    </submittedName>
</protein>
<accession>A0ABR2IAU9</accession>
<reference evidence="1 2" key="1">
    <citation type="journal article" date="2024" name="IMA Fungus">
        <title>Apiospora arundinis, a panoply of carbohydrate-active enzymes and secondary metabolites.</title>
        <authorList>
            <person name="Sorensen T."/>
            <person name="Petersen C."/>
            <person name="Muurmann A.T."/>
            <person name="Christiansen J.V."/>
            <person name="Brundto M.L."/>
            <person name="Overgaard C.K."/>
            <person name="Boysen A.T."/>
            <person name="Wollenberg R.D."/>
            <person name="Larsen T.O."/>
            <person name="Sorensen J.L."/>
            <person name="Nielsen K.L."/>
            <person name="Sondergaard T.E."/>
        </authorList>
    </citation>
    <scope>NUCLEOTIDE SEQUENCE [LARGE SCALE GENOMIC DNA]</scope>
    <source>
        <strain evidence="1 2">AAU 773</strain>
    </source>
</reference>
<organism evidence="1 2">
    <name type="scientific">Apiospora arundinis</name>
    <dbReference type="NCBI Taxonomy" id="335852"/>
    <lineage>
        <taxon>Eukaryota</taxon>
        <taxon>Fungi</taxon>
        <taxon>Dikarya</taxon>
        <taxon>Ascomycota</taxon>
        <taxon>Pezizomycotina</taxon>
        <taxon>Sordariomycetes</taxon>
        <taxon>Xylariomycetidae</taxon>
        <taxon>Amphisphaeriales</taxon>
        <taxon>Apiosporaceae</taxon>
        <taxon>Apiospora</taxon>
    </lineage>
</organism>
<evidence type="ECO:0000313" key="2">
    <source>
        <dbReference type="Proteomes" id="UP001390339"/>
    </source>
</evidence>